<dbReference type="NCBIfam" id="TIGR02595">
    <property type="entry name" value="PEP_CTERM"/>
    <property type="match status" value="1"/>
</dbReference>
<proteinExistence type="predicted"/>
<dbReference type="RefSeq" id="WP_317835960.1">
    <property type="nucleotide sequence ID" value="NZ_CP136920.1"/>
</dbReference>
<protein>
    <submittedName>
        <fullName evidence="2">PEP-CTERM sorting domain-containing protein</fullName>
    </submittedName>
</protein>
<feature type="signal peptide" evidence="1">
    <location>
        <begin position="1"/>
        <end position="23"/>
    </location>
</feature>
<evidence type="ECO:0000313" key="2">
    <source>
        <dbReference type="EMBL" id="WOO43408.1"/>
    </source>
</evidence>
<feature type="chain" id="PRO_5043009853" evidence="1">
    <location>
        <begin position="24"/>
        <end position="269"/>
    </location>
</feature>
<keyword evidence="3" id="KW-1185">Reference proteome</keyword>
<dbReference type="AlphaFoldDB" id="A0AAQ3LGJ3"/>
<organism evidence="2 3">
    <name type="scientific">Rubellicoccus peritrichatus</name>
    <dbReference type="NCBI Taxonomy" id="3080537"/>
    <lineage>
        <taxon>Bacteria</taxon>
        <taxon>Pseudomonadati</taxon>
        <taxon>Verrucomicrobiota</taxon>
        <taxon>Opitutia</taxon>
        <taxon>Puniceicoccales</taxon>
        <taxon>Cerasicoccaceae</taxon>
        <taxon>Rubellicoccus</taxon>
    </lineage>
</organism>
<dbReference type="EMBL" id="CP136920">
    <property type="protein sequence ID" value="WOO43408.1"/>
    <property type="molecule type" value="Genomic_DNA"/>
</dbReference>
<gene>
    <name evidence="2" type="ORF">RZN69_09935</name>
</gene>
<dbReference type="KEGG" id="puo:RZN69_09935"/>
<evidence type="ECO:0000256" key="1">
    <source>
        <dbReference type="SAM" id="SignalP"/>
    </source>
</evidence>
<reference evidence="2 3" key="1">
    <citation type="submission" date="2023-10" db="EMBL/GenBank/DDBJ databases">
        <title>Rubellicoccus peritrichatus gen. nov., sp. nov., isolated from an algae of coral reef tank.</title>
        <authorList>
            <person name="Luo J."/>
        </authorList>
    </citation>
    <scope>NUCLEOTIDE SEQUENCE [LARGE SCALE GENOMIC DNA]</scope>
    <source>
        <strain evidence="2 3">CR14</strain>
    </source>
</reference>
<sequence>MKKSLQLIIAAATISVFPLAASAQTLAGSFLMQTGSGTGLDSTIETSRTTGGNVDTRGAVAGDVGLLAGTVMGSGGYTGLNFANFSFTSNYTNMNRFGGAGGAFITWDFDFSTYLAGKTIGTGAGESSFAVDVNYAGRREGAGGNDGVFYISFNNGSGLTLDTTLVTDMTPGDGATAVMNASNYTSIGTIPGGTGSGSASYDITSFLADSTDGRVRVAYFDDSFSAAISVQNASGIVETINIPEPATVSGFFAVGALVFAAIYRSRRRA</sequence>
<keyword evidence="1" id="KW-0732">Signal</keyword>
<dbReference type="InterPro" id="IPR013424">
    <property type="entry name" value="Ice-binding_C"/>
</dbReference>
<evidence type="ECO:0000313" key="3">
    <source>
        <dbReference type="Proteomes" id="UP001304300"/>
    </source>
</evidence>
<name>A0AAQ3LGJ3_9BACT</name>
<dbReference type="Proteomes" id="UP001304300">
    <property type="component" value="Chromosome"/>
</dbReference>
<accession>A0AAQ3LGJ3</accession>